<evidence type="ECO:0000256" key="5">
    <source>
        <dbReference type="ARBA" id="ARBA00022576"/>
    </source>
</evidence>
<evidence type="ECO:0000256" key="7">
    <source>
        <dbReference type="ARBA" id="ARBA00022898"/>
    </source>
</evidence>
<dbReference type="GO" id="GO:0004069">
    <property type="term" value="F:L-aspartate:2-oxoglutarate aminotransferase activity"/>
    <property type="evidence" value="ECO:0007669"/>
    <property type="project" value="UniProtKB-EC"/>
</dbReference>
<dbReference type="Gene3D" id="3.90.1150.10">
    <property type="entry name" value="Aspartate Aminotransferase, domain 1"/>
    <property type="match status" value="1"/>
</dbReference>
<dbReference type="InterPro" id="IPR050596">
    <property type="entry name" value="AspAT/PAT-like"/>
</dbReference>
<evidence type="ECO:0000256" key="3">
    <source>
        <dbReference type="ARBA" id="ARBA00011738"/>
    </source>
</evidence>
<dbReference type="RefSeq" id="WP_064251857.1">
    <property type="nucleotide sequence ID" value="NZ_CP013107.1"/>
</dbReference>
<name>A0A1L3LS68_9HYPH</name>
<proteinExistence type="inferred from homology"/>
<feature type="domain" description="Aminotransferase class I/classII large" evidence="10">
    <location>
        <begin position="42"/>
        <end position="402"/>
    </location>
</feature>
<reference evidence="11 12" key="1">
    <citation type="submission" date="2015-10" db="EMBL/GenBank/DDBJ databases">
        <title>Genomic differences between typical nodule nitrogen-fixing rhizobial strains and those coming from bean seeds.</title>
        <authorList>
            <person name="Peralta H."/>
            <person name="Aguilar-Vera A."/>
            <person name="Diaz R."/>
            <person name="Mora Y."/>
            <person name="Martinez-Batallar G."/>
            <person name="Salazar E."/>
            <person name="Vargas-Lagunas C."/>
            <person name="Encarnacion S."/>
            <person name="Girard L."/>
            <person name="Mora J."/>
        </authorList>
    </citation>
    <scope>NUCLEOTIDE SEQUENCE [LARGE SCALE GENOMIC DNA]</scope>
    <source>
        <strain evidence="11 12">CFNEI 73</strain>
    </source>
</reference>
<evidence type="ECO:0000256" key="4">
    <source>
        <dbReference type="ARBA" id="ARBA00022490"/>
    </source>
</evidence>
<keyword evidence="4" id="KW-0963">Cytoplasm</keyword>
<dbReference type="InterPro" id="IPR015421">
    <property type="entry name" value="PyrdxlP-dep_Trfase_major"/>
</dbReference>
<dbReference type="STRING" id="194963.SAMCFNEI73_Ch3673"/>
<dbReference type="PANTHER" id="PTHR46383">
    <property type="entry name" value="ASPARTATE AMINOTRANSFERASE"/>
    <property type="match status" value="1"/>
</dbReference>
<keyword evidence="6 9" id="KW-0808">Transferase</keyword>
<dbReference type="KEGG" id="same:SAMCFNEI73_Ch3673"/>
<dbReference type="Gene3D" id="3.40.640.10">
    <property type="entry name" value="Type I PLP-dependent aspartate aminotransferase-like (Major domain)"/>
    <property type="match status" value="1"/>
</dbReference>
<evidence type="ECO:0000259" key="10">
    <source>
        <dbReference type="Pfam" id="PF00155"/>
    </source>
</evidence>
<evidence type="ECO:0000256" key="1">
    <source>
        <dbReference type="ARBA" id="ARBA00001933"/>
    </source>
</evidence>
<sequence length="410" mass="44071">MTINATVKEAGFLPASRIASIGVSEILKIGARASAMKREGKPVIILGAGEPDFDTPDHVKEAASEAIRRGETKYTALDGSPQLKKAIREKFQRENGLVYELDEITVATGAKQILFNAMMASINPGDEVIIPTPYWTSYSDIVQICEGKPVSIACDQSSGFRLTAEKLEAAITPKTRWVLLNSPSNPSGAAYSAADYRPLLDVLLKHPHVWLLVDDMYEHIVYDGFRFVTPAQLEPRLKDRTLTVNGVSKAYAMTGWRIGYAGGPPALIKAMAVVQSQATSCPSSVSQAASVAALTGPQDFLKERTASFQRRRDLVVSGLNAIDGLDCRVPEGAFYTFAGCAGMLGRVTPSGKRIETDGDFCAYLLDDAHVAVVPGSAFGLSPFFRISYATSEAELKAALTRIAAACARLS</sequence>
<dbReference type="GO" id="GO:0006520">
    <property type="term" value="P:amino acid metabolic process"/>
    <property type="evidence" value="ECO:0007669"/>
    <property type="project" value="InterPro"/>
</dbReference>
<dbReference type="SUPFAM" id="SSF53383">
    <property type="entry name" value="PLP-dependent transferases"/>
    <property type="match status" value="1"/>
</dbReference>
<accession>A0A1L3LS68</accession>
<dbReference type="AlphaFoldDB" id="A0A1L3LS68"/>
<comment type="cofactor">
    <cofactor evidence="1 9">
        <name>pyridoxal 5'-phosphate</name>
        <dbReference type="ChEBI" id="CHEBI:597326"/>
    </cofactor>
</comment>
<dbReference type="EC" id="2.6.1.-" evidence="9"/>
<comment type="subunit">
    <text evidence="3">Homodimer.</text>
</comment>
<evidence type="ECO:0000256" key="2">
    <source>
        <dbReference type="ARBA" id="ARBA00007441"/>
    </source>
</evidence>
<keyword evidence="5 9" id="KW-0032">Aminotransferase</keyword>
<evidence type="ECO:0000256" key="6">
    <source>
        <dbReference type="ARBA" id="ARBA00022679"/>
    </source>
</evidence>
<evidence type="ECO:0000313" key="11">
    <source>
        <dbReference type="EMBL" id="APG92922.1"/>
    </source>
</evidence>
<dbReference type="PANTHER" id="PTHR46383:SF1">
    <property type="entry name" value="ASPARTATE AMINOTRANSFERASE"/>
    <property type="match status" value="1"/>
</dbReference>
<dbReference type="InterPro" id="IPR004839">
    <property type="entry name" value="Aminotransferase_I/II_large"/>
</dbReference>
<evidence type="ECO:0000256" key="9">
    <source>
        <dbReference type="RuleBase" id="RU000481"/>
    </source>
</evidence>
<dbReference type="InterPro" id="IPR004838">
    <property type="entry name" value="NHTrfase_class1_PyrdxlP-BS"/>
</dbReference>
<dbReference type="OrthoDB" id="9763453at2"/>
<dbReference type="GO" id="GO:0030170">
    <property type="term" value="F:pyridoxal phosphate binding"/>
    <property type="evidence" value="ECO:0007669"/>
    <property type="project" value="InterPro"/>
</dbReference>
<keyword evidence="12" id="KW-1185">Reference proteome</keyword>
<comment type="catalytic activity">
    <reaction evidence="8">
        <text>L-aspartate + 2-oxoglutarate = oxaloacetate + L-glutamate</text>
        <dbReference type="Rhea" id="RHEA:21824"/>
        <dbReference type="ChEBI" id="CHEBI:16452"/>
        <dbReference type="ChEBI" id="CHEBI:16810"/>
        <dbReference type="ChEBI" id="CHEBI:29985"/>
        <dbReference type="ChEBI" id="CHEBI:29991"/>
        <dbReference type="EC" id="2.6.1.1"/>
    </reaction>
</comment>
<dbReference type="PROSITE" id="PS00105">
    <property type="entry name" value="AA_TRANSFER_CLASS_1"/>
    <property type="match status" value="1"/>
</dbReference>
<gene>
    <name evidence="11" type="primary">aatB</name>
    <name evidence="11" type="ORF">SAMCFNEI73_Ch3673</name>
</gene>
<dbReference type="Pfam" id="PF00155">
    <property type="entry name" value="Aminotran_1_2"/>
    <property type="match status" value="1"/>
</dbReference>
<evidence type="ECO:0000256" key="8">
    <source>
        <dbReference type="ARBA" id="ARBA00049185"/>
    </source>
</evidence>
<dbReference type="InterPro" id="IPR015422">
    <property type="entry name" value="PyrdxlP-dep_Trfase_small"/>
</dbReference>
<organism evidence="11 12">
    <name type="scientific">Sinorhizobium americanum</name>
    <dbReference type="NCBI Taxonomy" id="194963"/>
    <lineage>
        <taxon>Bacteria</taxon>
        <taxon>Pseudomonadati</taxon>
        <taxon>Pseudomonadota</taxon>
        <taxon>Alphaproteobacteria</taxon>
        <taxon>Hyphomicrobiales</taxon>
        <taxon>Rhizobiaceae</taxon>
        <taxon>Sinorhizobium/Ensifer group</taxon>
        <taxon>Sinorhizobium</taxon>
    </lineage>
</organism>
<dbReference type="EMBL" id="CP013107">
    <property type="protein sequence ID" value="APG92922.1"/>
    <property type="molecule type" value="Genomic_DNA"/>
</dbReference>
<protein>
    <recommendedName>
        <fullName evidence="9">Aminotransferase</fullName>
        <ecNumber evidence="9">2.6.1.-</ecNumber>
    </recommendedName>
</protein>
<dbReference type="InterPro" id="IPR015424">
    <property type="entry name" value="PyrdxlP-dep_Trfase"/>
</dbReference>
<evidence type="ECO:0000313" key="12">
    <source>
        <dbReference type="Proteomes" id="UP000182306"/>
    </source>
</evidence>
<dbReference type="CDD" id="cd00609">
    <property type="entry name" value="AAT_like"/>
    <property type="match status" value="1"/>
</dbReference>
<dbReference type="Proteomes" id="UP000182306">
    <property type="component" value="Chromosome"/>
</dbReference>
<comment type="similarity">
    <text evidence="2 9">Belongs to the class-I pyridoxal-phosphate-dependent aminotransferase family.</text>
</comment>
<keyword evidence="7" id="KW-0663">Pyridoxal phosphate</keyword>
<dbReference type="FunFam" id="3.40.640.10:FF:000033">
    <property type="entry name" value="Aspartate aminotransferase"/>
    <property type="match status" value="1"/>
</dbReference>